<proteinExistence type="predicted"/>
<dbReference type="Proteomes" id="UP000298579">
    <property type="component" value="Chromosome linear"/>
</dbReference>
<reference evidence="1 2" key="1">
    <citation type="submission" date="2019-04" db="EMBL/GenBank/DDBJ databases">
        <title>Complete genome sequence of Agrobacterium tumefaciens CFBP5877.</title>
        <authorList>
            <person name="Huang Y.-Y."/>
            <person name="Chiang H.-Y."/>
            <person name="Chou L."/>
            <person name="Lai E.-M."/>
            <person name="Kuo C.-H."/>
        </authorList>
    </citation>
    <scope>NUCLEOTIDE SEQUENCE [LARGE SCALE GENOMIC DNA]</scope>
    <source>
        <strain evidence="1 2">CFBP5877</strain>
    </source>
</reference>
<gene>
    <name evidence="1" type="ORF">CFBP5877_19465</name>
</gene>
<name>A0AAE6BJB3_AGRTU</name>
<dbReference type="AlphaFoldDB" id="A0AAE6BJB3"/>
<sequence>MRTSGFGSFANVIQKKVHDHIGRRVFLAAIGHALDAATIGRVPFLVVGVVGDQRNRLARKPAVQPIANLRKRPDFLKILLVDTGFQGPSGYRFSGRTIVVCYRWNMKVNLFRIIKQKGKFVWPHPSHVSLLPKLTILQHDHDNASAARGNGGCNPSLAGIPPVFQFSLRP</sequence>
<evidence type="ECO:0000313" key="2">
    <source>
        <dbReference type="Proteomes" id="UP000298579"/>
    </source>
</evidence>
<accession>A0AAE6BJB3</accession>
<evidence type="ECO:0000313" key="1">
    <source>
        <dbReference type="EMBL" id="QCL82289.1"/>
    </source>
</evidence>
<organism evidence="1 2">
    <name type="scientific">Agrobacterium tumefaciens</name>
    <dbReference type="NCBI Taxonomy" id="358"/>
    <lineage>
        <taxon>Bacteria</taxon>
        <taxon>Pseudomonadati</taxon>
        <taxon>Pseudomonadota</taxon>
        <taxon>Alphaproteobacteria</taxon>
        <taxon>Hyphomicrobiales</taxon>
        <taxon>Rhizobiaceae</taxon>
        <taxon>Rhizobium/Agrobacterium group</taxon>
        <taxon>Agrobacterium</taxon>
        <taxon>Agrobacterium tumefaciens complex</taxon>
    </lineage>
</organism>
<protein>
    <submittedName>
        <fullName evidence="1">Uncharacterized protein</fullName>
    </submittedName>
</protein>
<dbReference type="EMBL" id="CP039898">
    <property type="protein sequence ID" value="QCL82289.1"/>
    <property type="molecule type" value="Genomic_DNA"/>
</dbReference>